<dbReference type="Proteomes" id="UP000789572">
    <property type="component" value="Unassembled WGS sequence"/>
</dbReference>
<protein>
    <submittedName>
        <fullName evidence="1">10226_t:CDS:1</fullName>
    </submittedName>
</protein>
<comment type="caution">
    <text evidence="1">The sequence shown here is derived from an EMBL/GenBank/DDBJ whole genome shotgun (WGS) entry which is preliminary data.</text>
</comment>
<keyword evidence="2" id="KW-1185">Reference proteome</keyword>
<dbReference type="AlphaFoldDB" id="A0A9N9DJ23"/>
<evidence type="ECO:0000313" key="2">
    <source>
        <dbReference type="Proteomes" id="UP000789572"/>
    </source>
</evidence>
<feature type="non-terminal residue" evidence="1">
    <location>
        <position position="1"/>
    </location>
</feature>
<sequence>GIGCITADLPQGNDLAGIKRHDANFDCRTCFAHQNQLTDSHFDYLSGARFRQITDCQYTETIALPTMTAREQQANKYGLSLGPRPSVIRKRLMMHTMR</sequence>
<reference evidence="1" key="1">
    <citation type="submission" date="2021-06" db="EMBL/GenBank/DDBJ databases">
        <authorList>
            <person name="Kallberg Y."/>
            <person name="Tangrot J."/>
            <person name="Rosling A."/>
        </authorList>
    </citation>
    <scope>NUCLEOTIDE SEQUENCE</scope>
    <source>
        <strain evidence="1">IA702</strain>
    </source>
</reference>
<accession>A0A9N9DJ23</accession>
<proteinExistence type="predicted"/>
<dbReference type="OrthoDB" id="2420179at2759"/>
<evidence type="ECO:0000313" key="1">
    <source>
        <dbReference type="EMBL" id="CAG8637553.1"/>
    </source>
</evidence>
<dbReference type="EMBL" id="CAJVPJ010003255">
    <property type="protein sequence ID" value="CAG8637553.1"/>
    <property type="molecule type" value="Genomic_DNA"/>
</dbReference>
<gene>
    <name evidence="1" type="ORF">POCULU_LOCUS9241</name>
</gene>
<name>A0A9N9DJ23_9GLOM</name>
<organism evidence="1 2">
    <name type="scientific">Paraglomus occultum</name>
    <dbReference type="NCBI Taxonomy" id="144539"/>
    <lineage>
        <taxon>Eukaryota</taxon>
        <taxon>Fungi</taxon>
        <taxon>Fungi incertae sedis</taxon>
        <taxon>Mucoromycota</taxon>
        <taxon>Glomeromycotina</taxon>
        <taxon>Glomeromycetes</taxon>
        <taxon>Paraglomerales</taxon>
        <taxon>Paraglomeraceae</taxon>
        <taxon>Paraglomus</taxon>
    </lineage>
</organism>